<evidence type="ECO:0000256" key="8">
    <source>
        <dbReference type="ARBA" id="ARBA00033209"/>
    </source>
</evidence>
<dbReference type="GO" id="GO:0007165">
    <property type="term" value="P:signal transduction"/>
    <property type="evidence" value="ECO:0007669"/>
    <property type="project" value="TreeGrafter"/>
</dbReference>
<evidence type="ECO:0000256" key="11">
    <source>
        <dbReference type="PIRSR" id="PIRSR600760-2"/>
    </source>
</evidence>
<dbReference type="Gene3D" id="3.40.190.80">
    <property type="match status" value="1"/>
</dbReference>
<evidence type="ECO:0000256" key="4">
    <source>
        <dbReference type="ARBA" id="ARBA00021697"/>
    </source>
</evidence>
<dbReference type="GO" id="GO:0046872">
    <property type="term" value="F:metal ion binding"/>
    <property type="evidence" value="ECO:0007669"/>
    <property type="project" value="UniProtKB-KW"/>
</dbReference>
<comment type="cofactor">
    <cofactor evidence="1 11">
        <name>Mg(2+)</name>
        <dbReference type="ChEBI" id="CHEBI:18420"/>
    </cofactor>
</comment>
<keyword evidence="7 11" id="KW-0460">Magnesium</keyword>
<dbReference type="EC" id="3.1.3.15" evidence="3"/>
<reference evidence="12 13" key="1">
    <citation type="submission" date="2016-10" db="EMBL/GenBank/DDBJ databases">
        <authorList>
            <person name="de Groot N.N."/>
        </authorList>
    </citation>
    <scope>NUCLEOTIDE SEQUENCE [LARGE SCALE GENOMIC DNA]</scope>
    <source>
        <strain evidence="12 13">CPCC 201354</strain>
    </source>
</reference>
<evidence type="ECO:0000313" key="12">
    <source>
        <dbReference type="EMBL" id="SDG03876.1"/>
    </source>
</evidence>
<dbReference type="PRINTS" id="PR00377">
    <property type="entry name" value="IMPHPHTASES"/>
</dbReference>
<feature type="binding site" evidence="11">
    <location>
        <position position="93"/>
    </location>
    <ligand>
        <name>Mg(2+)</name>
        <dbReference type="ChEBI" id="CHEBI:18420"/>
        <label>2</label>
    </ligand>
</feature>
<dbReference type="InterPro" id="IPR000760">
    <property type="entry name" value="Inositol_monophosphatase-like"/>
</dbReference>
<comment type="pathway">
    <text evidence="2">Amino-acid biosynthesis; L-histidine biosynthesis; L-histidine from 5-phospho-alpha-D-ribose 1-diphosphate: step 8/9.</text>
</comment>
<evidence type="ECO:0000256" key="10">
    <source>
        <dbReference type="ARBA" id="ARBA00053547"/>
    </source>
</evidence>
<evidence type="ECO:0000256" key="5">
    <source>
        <dbReference type="ARBA" id="ARBA00022723"/>
    </source>
</evidence>
<dbReference type="GO" id="GO:0004401">
    <property type="term" value="F:histidinol-phosphatase activity"/>
    <property type="evidence" value="ECO:0007669"/>
    <property type="project" value="UniProtKB-EC"/>
</dbReference>
<gene>
    <name evidence="12" type="ORF">SAMN05421505_101183</name>
</gene>
<feature type="binding site" evidence="11">
    <location>
        <position position="219"/>
    </location>
    <ligand>
        <name>Mg(2+)</name>
        <dbReference type="ChEBI" id="CHEBI:18420"/>
        <label>1</label>
        <note>catalytic</note>
    </ligand>
</feature>
<dbReference type="AlphaFoldDB" id="A0A1G7QZC5"/>
<dbReference type="GO" id="GO:0008934">
    <property type="term" value="F:inositol monophosphate 1-phosphatase activity"/>
    <property type="evidence" value="ECO:0007669"/>
    <property type="project" value="TreeGrafter"/>
</dbReference>
<dbReference type="GO" id="GO:0006020">
    <property type="term" value="P:inositol metabolic process"/>
    <property type="evidence" value="ECO:0007669"/>
    <property type="project" value="TreeGrafter"/>
</dbReference>
<evidence type="ECO:0000256" key="6">
    <source>
        <dbReference type="ARBA" id="ARBA00022801"/>
    </source>
</evidence>
<dbReference type="EMBL" id="FNCN01000001">
    <property type="protein sequence ID" value="SDG03876.1"/>
    <property type="molecule type" value="Genomic_DNA"/>
</dbReference>
<feature type="binding site" evidence="11">
    <location>
        <position position="91"/>
    </location>
    <ligand>
        <name>Mg(2+)</name>
        <dbReference type="ChEBI" id="CHEBI:18420"/>
        <label>1</label>
        <note>catalytic</note>
    </ligand>
</feature>
<dbReference type="PANTHER" id="PTHR20854:SF4">
    <property type="entry name" value="INOSITOL-1-MONOPHOSPHATASE-RELATED"/>
    <property type="match status" value="1"/>
</dbReference>
<proteinExistence type="predicted"/>
<accession>A0A1G7QZC5</accession>
<evidence type="ECO:0000256" key="7">
    <source>
        <dbReference type="ARBA" id="ARBA00022842"/>
    </source>
</evidence>
<evidence type="ECO:0000313" key="13">
    <source>
        <dbReference type="Proteomes" id="UP000198923"/>
    </source>
</evidence>
<evidence type="ECO:0000256" key="2">
    <source>
        <dbReference type="ARBA" id="ARBA00004970"/>
    </source>
</evidence>
<comment type="catalytic activity">
    <reaction evidence="9">
        <text>L-histidinol phosphate + H2O = L-histidinol + phosphate</text>
        <dbReference type="Rhea" id="RHEA:14465"/>
        <dbReference type="ChEBI" id="CHEBI:15377"/>
        <dbReference type="ChEBI" id="CHEBI:43474"/>
        <dbReference type="ChEBI" id="CHEBI:57699"/>
        <dbReference type="ChEBI" id="CHEBI:57980"/>
        <dbReference type="EC" id="3.1.3.15"/>
    </reaction>
</comment>
<name>A0A1G7QZC5_9ACTN</name>
<evidence type="ECO:0000256" key="1">
    <source>
        <dbReference type="ARBA" id="ARBA00001946"/>
    </source>
</evidence>
<dbReference type="Gene3D" id="3.30.540.10">
    <property type="entry name" value="Fructose-1,6-Bisphosphatase, subunit A, domain 1"/>
    <property type="match status" value="1"/>
</dbReference>
<comment type="function">
    <text evidence="10">Catalyzes the dephosphorylation of histidinol-phosphate to histidinol, the direct precursor of histidine.</text>
</comment>
<keyword evidence="5 11" id="KW-0479">Metal-binding</keyword>
<feature type="binding site" evidence="11">
    <location>
        <position position="74"/>
    </location>
    <ligand>
        <name>Mg(2+)</name>
        <dbReference type="ChEBI" id="CHEBI:18420"/>
        <label>1</label>
        <note>catalytic</note>
    </ligand>
</feature>
<dbReference type="Proteomes" id="UP000198923">
    <property type="component" value="Unassembled WGS sequence"/>
</dbReference>
<dbReference type="SUPFAM" id="SSF56655">
    <property type="entry name" value="Carbohydrate phosphatase"/>
    <property type="match status" value="1"/>
</dbReference>
<sequence>MIEEDPLNLDHARNVAVEASEAAGALLREGLSAAVNVHAKGDAGDVVTDLDLAAEKVLLDRVLTEFPDHTVVAEESGTLGSAESRYSWLIDPLDGTNNLAIGLPAFVVGLALCEDGLPVVGVVHEPVTGHTWSAVRGGGTAGPSGPVAPPYRPPAHGPVLAWTQGYGVARDDPAARALKLTLETRARRVLQLWAPLLSWVMLARGDIHGIVGYRTETVDLHAGVLIAQEAGMTVRALDGGPFDGTAPAGEEGSSFVACHPAMLDELLRAAADAARVRAAFPSFAGL</sequence>
<evidence type="ECO:0000256" key="9">
    <source>
        <dbReference type="ARBA" id="ARBA00049158"/>
    </source>
</evidence>
<dbReference type="PANTHER" id="PTHR20854">
    <property type="entry name" value="INOSITOL MONOPHOSPHATASE"/>
    <property type="match status" value="1"/>
</dbReference>
<evidence type="ECO:0000256" key="3">
    <source>
        <dbReference type="ARBA" id="ARBA00013085"/>
    </source>
</evidence>
<organism evidence="12 13">
    <name type="scientific">Sinosporangium album</name>
    <dbReference type="NCBI Taxonomy" id="504805"/>
    <lineage>
        <taxon>Bacteria</taxon>
        <taxon>Bacillati</taxon>
        <taxon>Actinomycetota</taxon>
        <taxon>Actinomycetes</taxon>
        <taxon>Streptosporangiales</taxon>
        <taxon>Streptosporangiaceae</taxon>
        <taxon>Sinosporangium</taxon>
    </lineage>
</organism>
<dbReference type="Pfam" id="PF00459">
    <property type="entry name" value="Inositol_P"/>
    <property type="match status" value="1"/>
</dbReference>
<dbReference type="STRING" id="504805.SAMN05421505_101183"/>
<keyword evidence="6" id="KW-0378">Hydrolase</keyword>
<keyword evidence="13" id="KW-1185">Reference proteome</keyword>
<protein>
    <recommendedName>
        <fullName evidence="4">Histidinol-phosphatase</fullName>
        <ecNumber evidence="3">3.1.3.15</ecNumber>
    </recommendedName>
    <alternativeName>
        <fullName evidence="8">Histidinol-phosphate phosphatase</fullName>
    </alternativeName>
</protein>
<dbReference type="FunFam" id="3.30.540.10:FF:000003">
    <property type="entry name" value="Inositol-1-monophosphatase"/>
    <property type="match status" value="1"/>
</dbReference>
<feature type="binding site" evidence="11">
    <location>
        <position position="94"/>
    </location>
    <ligand>
        <name>Mg(2+)</name>
        <dbReference type="ChEBI" id="CHEBI:18420"/>
        <label>1</label>
        <note>catalytic</note>
    </ligand>
</feature>